<organism evidence="2 3">
    <name type="scientific">Aerophobetes bacterium</name>
    <dbReference type="NCBI Taxonomy" id="2030807"/>
    <lineage>
        <taxon>Bacteria</taxon>
        <taxon>Candidatus Aerophobota</taxon>
    </lineage>
</organism>
<evidence type="ECO:0000313" key="2">
    <source>
        <dbReference type="EMBL" id="PCI78025.1"/>
    </source>
</evidence>
<dbReference type="AlphaFoldDB" id="A0A2A4X7J2"/>
<dbReference type="Proteomes" id="UP000218775">
    <property type="component" value="Unassembled WGS sequence"/>
</dbReference>
<feature type="transmembrane region" description="Helical" evidence="1">
    <location>
        <begin position="56"/>
        <end position="74"/>
    </location>
</feature>
<evidence type="ECO:0000256" key="1">
    <source>
        <dbReference type="SAM" id="Phobius"/>
    </source>
</evidence>
<accession>A0A2A4X7J2</accession>
<dbReference type="EMBL" id="NVUK01000009">
    <property type="protein sequence ID" value="PCI78025.1"/>
    <property type="molecule type" value="Genomic_DNA"/>
</dbReference>
<keyword evidence="1" id="KW-1133">Transmembrane helix</keyword>
<comment type="caution">
    <text evidence="2">The sequence shown here is derived from an EMBL/GenBank/DDBJ whole genome shotgun (WGS) entry which is preliminary data.</text>
</comment>
<gene>
    <name evidence="2" type="ORF">COB21_01655</name>
</gene>
<name>A0A2A4X7J2_UNCAE</name>
<evidence type="ECO:0000313" key="3">
    <source>
        <dbReference type="Proteomes" id="UP000218775"/>
    </source>
</evidence>
<feature type="non-terminal residue" evidence="2">
    <location>
        <position position="184"/>
    </location>
</feature>
<sequence>MKFFLNLVKRNRVNLQTFYVHNPLFKIALFFSLGIGAFFYPYALICLPFLLPEKRVFIALVVVALGFLHGQFNAPNIALKVPLKGSAILQINSSVKKSTPISTQTLLKGEIKAFYSDSGKSLSSTPFIATAPRSFFKLKSASSYFLKEVELFPLSSSCVYVKIKPSTPPIVVKKHPFFKKIKER</sequence>
<protein>
    <submittedName>
        <fullName evidence="2">Uncharacterized protein</fullName>
    </submittedName>
</protein>
<reference evidence="3" key="1">
    <citation type="submission" date="2017-08" db="EMBL/GenBank/DDBJ databases">
        <title>A dynamic microbial community with high functional redundancy inhabits the cold, oxic subseafloor aquifer.</title>
        <authorList>
            <person name="Tully B.J."/>
            <person name="Wheat C.G."/>
            <person name="Glazer B.T."/>
            <person name="Huber J.A."/>
        </authorList>
    </citation>
    <scope>NUCLEOTIDE SEQUENCE [LARGE SCALE GENOMIC DNA]</scope>
</reference>
<proteinExistence type="predicted"/>
<feature type="transmembrane region" description="Helical" evidence="1">
    <location>
        <begin position="27"/>
        <end position="50"/>
    </location>
</feature>
<keyword evidence="1" id="KW-0472">Membrane</keyword>
<keyword evidence="1" id="KW-0812">Transmembrane</keyword>